<feature type="compositionally biased region" description="Low complexity" evidence="2">
    <location>
        <begin position="420"/>
        <end position="438"/>
    </location>
</feature>
<evidence type="ECO:0000256" key="3">
    <source>
        <dbReference type="SAM" id="Phobius"/>
    </source>
</evidence>
<feature type="transmembrane region" description="Helical" evidence="3">
    <location>
        <begin position="1011"/>
        <end position="1031"/>
    </location>
</feature>
<feature type="region of interest" description="Disordered" evidence="2">
    <location>
        <begin position="758"/>
        <end position="899"/>
    </location>
</feature>
<dbReference type="InterPro" id="IPR011701">
    <property type="entry name" value="MFS"/>
</dbReference>
<feature type="compositionally biased region" description="Low complexity" evidence="2">
    <location>
        <begin position="222"/>
        <end position="261"/>
    </location>
</feature>
<dbReference type="EMBL" id="JARAKH010000038">
    <property type="protein sequence ID" value="KAK8382955.1"/>
    <property type="molecule type" value="Genomic_DNA"/>
</dbReference>
<feature type="compositionally biased region" description="Low complexity" evidence="2">
    <location>
        <begin position="11"/>
        <end position="23"/>
    </location>
</feature>
<feature type="compositionally biased region" description="Basic residues" evidence="2">
    <location>
        <begin position="1184"/>
        <end position="1193"/>
    </location>
</feature>
<accession>A0AAW0T5Q2</accession>
<feature type="region of interest" description="Disordered" evidence="2">
    <location>
        <begin position="1"/>
        <end position="38"/>
    </location>
</feature>
<dbReference type="PANTHER" id="PTHR11360:SF260">
    <property type="entry name" value="MFS DOMAIN-CONTAINING PROTEIN"/>
    <property type="match status" value="1"/>
</dbReference>
<feature type="region of interest" description="Disordered" evidence="2">
    <location>
        <begin position="1163"/>
        <end position="1193"/>
    </location>
</feature>
<dbReference type="Gene3D" id="1.20.1250.20">
    <property type="entry name" value="MFS general substrate transporter like domains"/>
    <property type="match status" value="2"/>
</dbReference>
<feature type="compositionally biased region" description="Basic and acidic residues" evidence="2">
    <location>
        <begin position="796"/>
        <end position="807"/>
    </location>
</feature>
<dbReference type="InterPro" id="IPR020846">
    <property type="entry name" value="MFS_dom"/>
</dbReference>
<feature type="compositionally biased region" description="Polar residues" evidence="2">
    <location>
        <begin position="1163"/>
        <end position="1180"/>
    </location>
</feature>
<dbReference type="Pfam" id="PF07690">
    <property type="entry name" value="MFS_1"/>
    <property type="match status" value="2"/>
</dbReference>
<keyword evidence="6" id="KW-1185">Reference proteome</keyword>
<feature type="transmembrane region" description="Helical" evidence="3">
    <location>
        <begin position="545"/>
        <end position="571"/>
    </location>
</feature>
<evidence type="ECO:0000313" key="6">
    <source>
        <dbReference type="Proteomes" id="UP001487740"/>
    </source>
</evidence>
<reference evidence="5 6" key="1">
    <citation type="submission" date="2023-03" db="EMBL/GenBank/DDBJ databases">
        <title>High-quality genome of Scylla paramamosain provides insights in environmental adaptation.</title>
        <authorList>
            <person name="Zhang L."/>
        </authorList>
    </citation>
    <scope>NUCLEOTIDE SEQUENCE [LARGE SCALE GENOMIC DNA]</scope>
    <source>
        <strain evidence="5">LZ_2023a</strain>
        <tissue evidence="5">Muscle</tissue>
    </source>
</reference>
<gene>
    <name evidence="5" type="ORF">O3P69_011485</name>
</gene>
<feature type="transmembrane region" description="Helical" evidence="3">
    <location>
        <begin position="1129"/>
        <end position="1150"/>
    </location>
</feature>
<dbReference type="AlphaFoldDB" id="A0AAW0T5Q2"/>
<dbReference type="GO" id="GO:0016020">
    <property type="term" value="C:membrane"/>
    <property type="evidence" value="ECO:0007669"/>
    <property type="project" value="UniProtKB-SubCell"/>
</dbReference>
<dbReference type="FunFam" id="1.20.1250.20:FF:000505">
    <property type="entry name" value="Predicted protein"/>
    <property type="match status" value="1"/>
</dbReference>
<dbReference type="SUPFAM" id="SSF103473">
    <property type="entry name" value="MFS general substrate transporter"/>
    <property type="match status" value="1"/>
</dbReference>
<feature type="transmembrane region" description="Helical" evidence="3">
    <location>
        <begin position="521"/>
        <end position="539"/>
    </location>
</feature>
<feature type="transmembrane region" description="Helical" evidence="3">
    <location>
        <begin position="607"/>
        <end position="628"/>
    </location>
</feature>
<comment type="caution">
    <text evidence="5">The sequence shown here is derived from an EMBL/GenBank/DDBJ whole genome shotgun (WGS) entry which is preliminary data.</text>
</comment>
<feature type="region of interest" description="Disordered" evidence="2">
    <location>
        <begin position="638"/>
        <end position="670"/>
    </location>
</feature>
<organism evidence="5 6">
    <name type="scientific">Scylla paramamosain</name>
    <name type="common">Mud crab</name>
    <dbReference type="NCBI Taxonomy" id="85552"/>
    <lineage>
        <taxon>Eukaryota</taxon>
        <taxon>Metazoa</taxon>
        <taxon>Ecdysozoa</taxon>
        <taxon>Arthropoda</taxon>
        <taxon>Crustacea</taxon>
        <taxon>Multicrustacea</taxon>
        <taxon>Malacostraca</taxon>
        <taxon>Eumalacostraca</taxon>
        <taxon>Eucarida</taxon>
        <taxon>Decapoda</taxon>
        <taxon>Pleocyemata</taxon>
        <taxon>Brachyura</taxon>
        <taxon>Eubrachyura</taxon>
        <taxon>Portunoidea</taxon>
        <taxon>Portunidae</taxon>
        <taxon>Portuninae</taxon>
        <taxon>Scylla</taxon>
    </lineage>
</organism>
<feature type="transmembrane region" description="Helical" evidence="3">
    <location>
        <begin position="490"/>
        <end position="509"/>
    </location>
</feature>
<dbReference type="InterPro" id="IPR050327">
    <property type="entry name" value="Proton-linked_MCT"/>
</dbReference>
<keyword evidence="3" id="KW-1133">Transmembrane helix</keyword>
<feature type="compositionally biased region" description="Low complexity" evidence="2">
    <location>
        <begin position="652"/>
        <end position="662"/>
    </location>
</feature>
<dbReference type="PANTHER" id="PTHR11360">
    <property type="entry name" value="MONOCARBOXYLATE TRANSPORTER"/>
    <property type="match status" value="1"/>
</dbReference>
<feature type="transmembrane region" description="Helical" evidence="3">
    <location>
        <begin position="1066"/>
        <end position="1089"/>
    </location>
</feature>
<dbReference type="PROSITE" id="PS50850">
    <property type="entry name" value="MFS"/>
    <property type="match status" value="1"/>
</dbReference>
<feature type="transmembrane region" description="Helical" evidence="3">
    <location>
        <begin position="451"/>
        <end position="478"/>
    </location>
</feature>
<feature type="region of interest" description="Disordered" evidence="2">
    <location>
        <begin position="367"/>
        <end position="444"/>
    </location>
</feature>
<keyword evidence="3" id="KW-0472">Membrane</keyword>
<dbReference type="Proteomes" id="UP001487740">
    <property type="component" value="Unassembled WGS sequence"/>
</dbReference>
<feature type="compositionally biased region" description="Basic and acidic residues" evidence="2">
    <location>
        <begin position="763"/>
        <end position="778"/>
    </location>
</feature>
<feature type="transmembrane region" description="Helical" evidence="3">
    <location>
        <begin position="578"/>
        <end position="601"/>
    </location>
</feature>
<evidence type="ECO:0000256" key="2">
    <source>
        <dbReference type="SAM" id="MobiDB-lite"/>
    </source>
</evidence>
<feature type="transmembrane region" description="Helical" evidence="3">
    <location>
        <begin position="975"/>
        <end position="996"/>
    </location>
</feature>
<proteinExistence type="predicted"/>
<evidence type="ECO:0000259" key="4">
    <source>
        <dbReference type="PROSITE" id="PS50850"/>
    </source>
</evidence>
<feature type="compositionally biased region" description="Pro residues" evidence="2">
    <location>
        <begin position="818"/>
        <end position="827"/>
    </location>
</feature>
<evidence type="ECO:0000313" key="5">
    <source>
        <dbReference type="EMBL" id="KAK8382955.1"/>
    </source>
</evidence>
<dbReference type="CDD" id="cd17352">
    <property type="entry name" value="MFS_MCT_SLC16"/>
    <property type="match status" value="1"/>
</dbReference>
<dbReference type="InterPro" id="IPR036259">
    <property type="entry name" value="MFS_trans_sf"/>
</dbReference>
<protein>
    <recommendedName>
        <fullName evidence="4">Major facilitator superfamily (MFS) profile domain-containing protein</fullName>
    </recommendedName>
</protein>
<feature type="compositionally biased region" description="Acidic residues" evidence="2">
    <location>
        <begin position="841"/>
        <end position="856"/>
    </location>
</feature>
<keyword evidence="3" id="KW-0812">Transmembrane</keyword>
<feature type="transmembrane region" description="Helical" evidence="3">
    <location>
        <begin position="1101"/>
        <end position="1123"/>
    </location>
</feature>
<feature type="domain" description="Major facilitator superfamily (MFS) profile" evidence="4">
    <location>
        <begin position="452"/>
        <end position="1154"/>
    </location>
</feature>
<feature type="region of interest" description="Disordered" evidence="2">
    <location>
        <begin position="221"/>
        <end position="268"/>
    </location>
</feature>
<sequence>MSAADVVSRPVQAVGMDDGAADGVGAGDSDQDGELPYSSRDAHVGVALSPSRAIPVTAFGSPGRSSQNCQGLAGVATVKGTCVVPVSQEGYGDAEMGLAGNFSILAVDGLSDKSGGVYKGAPSSCESFCNGETTSGGEECIPRTMVDSSTQTGPGWEEGALLAARSRKNRGLEEAVDIDELEVVEKKTQDRESQAGQSCLEVGRSLASKISLVQRRQKQCNSDYSSLSSSDSPRVSDTSNRSDSGNSPGSSSSSSTNGASSKTRESKFKKVTCGELSPIASCSGDSSVPVGLNVSVSLSPDPSGSVGLSPDPSMKDLGGRSPCTPTSGCLKAGTRAPSGAHVQFHTPYDKEEDEEQQRLLHDTLVTQGGQVTLRKGPCGASTPNSGDHLPRLLTKLPDTSPSDVNSSLSLSKKWRGRHISGSSSLSLGSSSSSSGNSGATELERRAPDGGWGWVIVAASFMVHCIADGITMSFGVFFVELLNYFNEGKSLTSWVGSLFMAIPLLAGPLASILTDRYGCQTVTICGALVACLGFFVSAFVNTIPLLLLTVGVVTGLGLAVCYVAAIVIVAFYFEKKRSLATGIAVAGSGIGTFLFAPLIQYLMDHWGWRLSFILLAGVMLNMVVCGALMRDLEWTPRHSSSANRNVRATPAPSSHRGSTSHSSETVGGRGGNLALPSLDELRRLVQSGDVAALLSPEEHPAETLRGSASMVLLPTFLSRSHALPPDVIPCLSSRTNAYEVVSQMYPHLLSHSLSSTLEQVLPQGEKKSQKSQTHKEKMSEYASTTITSIGSSGGYSQDHRAAAHREAQPSDTDDTTPGSVPPPAPRDTPQPSKLDLQIGFTPEDDGDEADNEEENEDQQERMAMLAGSRLPRGPRQPGTRRISTGCMGASSPPPPAAPLRNMRINRQSMTYRGAMLNIQRYRLRASSCPDIYRNSIITIAKAQDEVGACADWTYLDDMGEMLTACVDVTYCMDASYLVFAVSNFVLYVFYDTVYMYLTDYAQGVGISADDSANLISVIGILNCLGMVVMGYVGDRSWSSPVLIYNISMVVCGLSVLVMPFITNYWLLALASAVFGLFISANYALTSVIVVELVSLEAFSKAYGLLLLIQGLANLIGPPLVGFIADTTGNYVMPFVVSGLFIVFCGLILNLIPLIKRCRGQYASSTSSPVCTPKNGSPTATPLHNFKQKPKPIQL</sequence>
<evidence type="ECO:0000256" key="1">
    <source>
        <dbReference type="ARBA" id="ARBA00004141"/>
    </source>
</evidence>
<dbReference type="GO" id="GO:0008028">
    <property type="term" value="F:monocarboxylic acid transmembrane transporter activity"/>
    <property type="evidence" value="ECO:0007669"/>
    <property type="project" value="TreeGrafter"/>
</dbReference>
<comment type="subcellular location">
    <subcellularLocation>
        <location evidence="1">Membrane</location>
        <topology evidence="1">Multi-pass membrane protein</topology>
    </subcellularLocation>
</comment>
<name>A0AAW0T5Q2_SCYPA</name>
<feature type="transmembrane region" description="Helical" evidence="3">
    <location>
        <begin position="1040"/>
        <end position="1060"/>
    </location>
</feature>